<dbReference type="EMBL" id="JBHUEH010000014">
    <property type="protein sequence ID" value="MFD1885879.1"/>
    <property type="molecule type" value="Genomic_DNA"/>
</dbReference>
<organism evidence="3 4">
    <name type="scientific">Paenibacillus wenxiniae</name>
    <dbReference type="NCBI Taxonomy" id="1636843"/>
    <lineage>
        <taxon>Bacteria</taxon>
        <taxon>Bacillati</taxon>
        <taxon>Bacillota</taxon>
        <taxon>Bacilli</taxon>
        <taxon>Bacillales</taxon>
        <taxon>Paenibacillaceae</taxon>
        <taxon>Paenibacillus</taxon>
    </lineage>
</organism>
<feature type="signal peptide" evidence="1">
    <location>
        <begin position="1"/>
        <end position="26"/>
    </location>
</feature>
<protein>
    <submittedName>
        <fullName evidence="3">Fibronectin type III domain-containing protein</fullName>
    </submittedName>
</protein>
<feature type="domain" description="Fibronectin type-III" evidence="2">
    <location>
        <begin position="891"/>
        <end position="976"/>
    </location>
</feature>
<dbReference type="PROSITE" id="PS50853">
    <property type="entry name" value="FN3"/>
    <property type="match status" value="4"/>
</dbReference>
<dbReference type="SUPFAM" id="SSF50985">
    <property type="entry name" value="RCC1/BLIP-II"/>
    <property type="match status" value="6"/>
</dbReference>
<dbReference type="RefSeq" id="WP_377781322.1">
    <property type="nucleotide sequence ID" value="NZ_JBHUEH010000014.1"/>
</dbReference>
<dbReference type="Gene3D" id="3.30.1920.20">
    <property type="match status" value="1"/>
</dbReference>
<feature type="chain" id="PRO_5046636813" evidence="1">
    <location>
        <begin position="27"/>
        <end position="2823"/>
    </location>
</feature>
<dbReference type="CDD" id="cd00063">
    <property type="entry name" value="FN3"/>
    <property type="match status" value="5"/>
</dbReference>
<name>A0ABW4RHY0_9BACL</name>
<dbReference type="InterPro" id="IPR003961">
    <property type="entry name" value="FN3_dom"/>
</dbReference>
<accession>A0ABW4RHY0</accession>
<dbReference type="SMART" id="SM00060">
    <property type="entry name" value="FN3"/>
    <property type="match status" value="5"/>
</dbReference>
<evidence type="ECO:0000313" key="3">
    <source>
        <dbReference type="EMBL" id="MFD1885879.1"/>
    </source>
</evidence>
<sequence length="2823" mass="311324">MKKYIIWSLVLLLFCVQVPVFSTSVAAEQYVPAAGVKIDGIRGTNGIYYGKTYISFDSGIEYSMDQGRTWKTYSKQENLDLNKGYNIWYRSLGASAYSEINVVVKEDSKPPMTTSSLLNGTDGYTKDKLQIQLSAIDNESGVSRTEYSTDQGQTWLTYSGPVTVSDESQEIFSYRSIDKRGNVEKTRKLKTLIDQTPPDVPGIKIDPMEWTKNNVTVSVMDGVDQNSGTARSEYKIGDEGTWITYVNPFVISKENQLVYARSIDNAGNISAVIETYIPIDRTAPQAPLVQMSERWEWLSVDVSIDMSKDLEELNNIQYEYKIGTDGQWQPFIQEFEIDTPGETPISFRSFDEAGNYSPVVNKTARFDNIPPTEPTNFKISNLRYNRFDLSWSGATDNIGIKGYDIYTDDDQFITTVADATYRFTGLQANTTYTFKVVTYDNAYNESGFSKTVEVTTHSRPDFQVGDSNTMVALRGEGTVWTWGTGREGALGDGTKESRDTPKPIPNFKNVKSIFNGNNVTLAQKVDGSVWGWGGYPINSPIPIEIKEFNKAKQIYIKNHTIFVVQNDGVLWAWGKGTLYGSYNSELDKPINLNVYNVKDVDIQNEHILVLTNAGELFVWGSPSSDRLGDPKPKNTYSPFTIKLSNFRVSKIAAGRSFDLALHDNGTMIAWGYDGQGQLGNNRNNNFTQPSPYLTFPNGVGVQRLSGAGEAGTYRLIDNIRDISIGENHALAIDNKNELWGWGSNKAGLLMYDAKYKEENGIIYDAEKLNVSNVKEIVKHVPYQSDSYFTLIITTDNKLIGWGNNQNVVLGIRSTPKIPPVLISENIDKVSSRYGEVVYTKEDETFWMLGNSFWNGKEYSSYATSVQVNFNNESIPPGQETSIPTTDEIPEQPSNLIVKEKGPTTATITWTQNENKFKIEKYRIFVDGKQVGTSTTKTYTLAALQPAQKYVITVEAVSETEKVSKPSDPLTMETAIDVPSKPANVKVKSSTMHTIDLVWDKSNSASAIKEYVIYQDGVEIGRTSTLTYSIKNLRSGTTYNYSVQSVNDAGKQSEQSEIVPVTLDSDIPTTPASLTMGKPVDGTATVTWNTSTSQGAIQKYIVRVNGEVVTETVETKYSLQSITKDKSYTISVTAVTEEGISSSPAVLILPAAPIHLSATNVDMYTKNLSWEIPDSQKSSIKMYKVYLNNALYKSISDTSVELEQLVPGKVYKVQVTAISNTDTESSLSDALEVSTIASPLHKKFIFALNGNAAWSRENGDLWVWGANIEGNLGDGTKIVKTNAIPINIKNVKQLSNGGGSGRGLYTLAVTENGKLWGWGTSFDNAIGDLSPYTGTPKLVTLHGKSVDSVLSVTSVQAMNYILKTDGTVWRFGAPSGDLYQVDGLTSVIQIVGEYALKSDGTVWKYTGSSIVQLKGISDVKEITYGYGLKTDGTVWKWTSKSDSNDIVVNQVPGLSQIIRVEAGSGHIVALKQNGTVWTFGSNMWGQLGYGTIDDSKMPTQRTMPEEVKGLRNVVDVSASGSSTFAVQADGTAWGWGFNYEGRLGDGTTIDRAAPVKVVENTPPTVQLLEMGERAQSPKTTTNPKVTFKWEQKDTAVDTVFSDLQVQVLDEKGQKILDSGEVQQDKLQITTGNASWISTQDLPRNMKLQVQVRVKDGTIWSEWSQPGWFSILPEPSAPTVFSLNREMGWLKADGSVWMWGKNDTGQLGDGTNITQLNAIPIDIQNVKQIFNGGTYTLALKTDGSVWGWGTAYDSSLGVIQSGIKTPVPVVLGNTPLKDIQQIGYMDSSNYVLKNDGTLWYFGRFSDLRQVPDLKFITQFIRGYAVKSDGTVWRFDNSYAKDLPELTDVQQITSSYVLKKDGTVWSWYYDQFTKKTTVKQITGLSDIAQLQDGMALKKDGSVWTWGQGYNGQLGDGTTNYRETPAQVKGLNQVVSISSDGLSLIALQADGTAWSWGLNDQGQLGDGTKTTRLTPVRVLENIPPVVKVLELGESAEHSVQIANPRGDFKWEQKDNMPNTLFSDMQIQVLDEKGEKIQDSGELKQDKTQMASATGSWLTHQDLPENVKLQVQIRVKDGSMWSDWSLPGWFIVKSEMTTTSAPRVFNLNRTIGWIKNDGSLWMWGDNTYGELGDGTNNSRLDAIPVNVNDIKQLVNGDQYIVALKNDGTVWGWGTSQWKMLSDVSVDKQVPKPITFGGQAVKNVKQISLSSVPYILKDDGTVWYFSGRSASGLSQISDINDVSQIYQNYSVKSNGTVWISSSGYSKKLPELTNVLQLTGNYLLKKDGTVWKWAYNESTEKTTISQVTGLSQIVQVQTGMALKKDGTVWTWGINGAGQLGDGTNTSRENPAQVQGLDQVTSIASNGYSLIALQADGTAWTWGSNAQGQLGDGTKINRSTPVKVIDNTPPTAKLLELGASAQNPLVLGNSRFTFNWEQKDNMPNTVFTDMQIQVLDEQGTQILDSGELKQDRAQSFTGIGNWIGSQEFSENIKYQVRVRVKDGSAWSEWSQPGWFIVKLEVDSSSAPSPAVFSLDFKMGWVKADGTVWMWGQNESGQLGNGTTTNQSQAVRTYIRNVKQLAGGDKYTLALKTDGSLWGWGTTSDASLGEGLANKKMPGRIIIGGQPLKNIQQIVSLSGVNYILKNDGTVWYFGPNSDLRQVPNLTSISQLSRIAALKNDGTVWQYDTTSAKIVSELTNVQQLMSSTILKKDGTVWRWWYNDSTKKFNVTQVSGLTQVTQIQNGMAVKKDGSLWTWGDNVYGQLADGTQKYREAAAQVKGISKVVSISNNERSVVALQADGTAWSWAENTYGQLGDGTTTNRLVPVKVITAK</sequence>
<dbReference type="InterPro" id="IPR051553">
    <property type="entry name" value="Ran_GTPase-activating"/>
</dbReference>
<feature type="domain" description="Fibronectin type-III" evidence="2">
    <location>
        <begin position="373"/>
        <end position="459"/>
    </location>
</feature>
<dbReference type="PRINTS" id="PR00633">
    <property type="entry name" value="RCCNDNSATION"/>
</dbReference>
<proteinExistence type="predicted"/>
<evidence type="ECO:0000313" key="4">
    <source>
        <dbReference type="Proteomes" id="UP001597233"/>
    </source>
</evidence>
<dbReference type="PROSITE" id="PS50012">
    <property type="entry name" value="RCC1_3"/>
    <property type="match status" value="13"/>
</dbReference>
<dbReference type="InterPro" id="IPR058094">
    <property type="entry name" value="Ig-like_OmpL47-like"/>
</dbReference>
<gene>
    <name evidence="3" type="ORF">ACFSC9_10105</name>
</gene>
<dbReference type="Pfam" id="PF25788">
    <property type="entry name" value="Ig_Rha78A_N"/>
    <property type="match status" value="1"/>
</dbReference>
<dbReference type="Gene3D" id="2.60.40.10">
    <property type="entry name" value="Immunoglobulins"/>
    <property type="match status" value="8"/>
</dbReference>
<dbReference type="Proteomes" id="UP001597233">
    <property type="component" value="Unassembled WGS sequence"/>
</dbReference>
<dbReference type="Pfam" id="PF00041">
    <property type="entry name" value="fn3"/>
    <property type="match status" value="5"/>
</dbReference>
<dbReference type="InterPro" id="IPR013783">
    <property type="entry name" value="Ig-like_fold"/>
</dbReference>
<dbReference type="Gene3D" id="2.130.10.30">
    <property type="entry name" value="Regulator of chromosome condensation 1/beta-lactamase-inhibitor protein II"/>
    <property type="match status" value="8"/>
</dbReference>
<keyword evidence="1" id="KW-0732">Signal</keyword>
<feature type="domain" description="Fibronectin type-III" evidence="2">
    <location>
        <begin position="980"/>
        <end position="1065"/>
    </location>
</feature>
<dbReference type="InterPro" id="IPR009091">
    <property type="entry name" value="RCC1/BLIP-II"/>
</dbReference>
<dbReference type="SUPFAM" id="SSF50939">
    <property type="entry name" value="Sialidases"/>
    <property type="match status" value="1"/>
</dbReference>
<dbReference type="PANTHER" id="PTHR45982:SF1">
    <property type="entry name" value="REGULATOR OF CHROMOSOME CONDENSATION"/>
    <property type="match status" value="1"/>
</dbReference>
<dbReference type="InterPro" id="IPR000408">
    <property type="entry name" value="Reg_chr_condens"/>
</dbReference>
<dbReference type="Pfam" id="PF13540">
    <property type="entry name" value="RCC1_2"/>
    <property type="match status" value="1"/>
</dbReference>
<keyword evidence="4" id="KW-1185">Reference proteome</keyword>
<evidence type="ECO:0000256" key="1">
    <source>
        <dbReference type="SAM" id="SignalP"/>
    </source>
</evidence>
<feature type="domain" description="Fibronectin type-III" evidence="2">
    <location>
        <begin position="1151"/>
        <end position="1237"/>
    </location>
</feature>
<dbReference type="InterPro" id="IPR036116">
    <property type="entry name" value="FN3_sf"/>
</dbReference>
<evidence type="ECO:0000259" key="2">
    <source>
        <dbReference type="PROSITE" id="PS50853"/>
    </source>
</evidence>
<reference evidence="4" key="1">
    <citation type="journal article" date="2019" name="Int. J. Syst. Evol. Microbiol.">
        <title>The Global Catalogue of Microorganisms (GCM) 10K type strain sequencing project: providing services to taxonomists for standard genome sequencing and annotation.</title>
        <authorList>
            <consortium name="The Broad Institute Genomics Platform"/>
            <consortium name="The Broad Institute Genome Sequencing Center for Infectious Disease"/>
            <person name="Wu L."/>
            <person name="Ma J."/>
        </authorList>
    </citation>
    <scope>NUCLEOTIDE SEQUENCE [LARGE SCALE GENOMIC DNA]</scope>
    <source>
        <strain evidence="4">CCUG 54950</strain>
    </source>
</reference>
<dbReference type="Pfam" id="PF00415">
    <property type="entry name" value="RCC1"/>
    <property type="match status" value="11"/>
</dbReference>
<dbReference type="SUPFAM" id="SSF49265">
    <property type="entry name" value="Fibronectin type III"/>
    <property type="match status" value="3"/>
</dbReference>
<comment type="caution">
    <text evidence="3">The sequence shown here is derived from an EMBL/GenBank/DDBJ whole genome shotgun (WGS) entry which is preliminary data.</text>
</comment>
<dbReference type="NCBIfam" id="NF047446">
    <property type="entry name" value="barrel_OmpL47"/>
    <property type="match status" value="2"/>
</dbReference>
<dbReference type="InterPro" id="IPR036278">
    <property type="entry name" value="Sialidase_sf"/>
</dbReference>
<dbReference type="PANTHER" id="PTHR45982">
    <property type="entry name" value="REGULATOR OF CHROMOSOME CONDENSATION"/>
    <property type="match status" value="1"/>
</dbReference>